<feature type="chain" id="PRO_5029483967" description="Carboxypeptidase regulatory-like domain-containing protein" evidence="2">
    <location>
        <begin position="26"/>
        <end position="810"/>
    </location>
</feature>
<keyword evidence="2" id="KW-0732">Signal</keyword>
<accession>A0A6T9XWV9</accession>
<evidence type="ECO:0000256" key="2">
    <source>
        <dbReference type="SAM" id="SignalP"/>
    </source>
</evidence>
<evidence type="ECO:0000256" key="1">
    <source>
        <dbReference type="SAM" id="MobiDB-lite"/>
    </source>
</evidence>
<dbReference type="AlphaFoldDB" id="A0A6T9XWV9"/>
<proteinExistence type="predicted"/>
<sequence>MKYPQTSCASLKGIALLTAALSLTACGGSDSDSPDPEPNPNPGGTTTFNVSGTIDNLKRGDLTVSGTASGSTESHTFTNETTFSFDADYSAGTEVTFEITQQPTGQECELSQTSLILNSDVTDLAITCDDIEYSVSGTFTGDAPAEFSLIVSGDRDINVSLDATSVFTVAEDFIYAQSITLAISDTPGYECEVTPAELTITGDVTDVAIACEAIEYTISGTVTGDAPADFSLIVSGDRDITVPLSGPGPFTLAEDFIYEQSIALAVGDTPGYECEVTPTEVTVTAEIADIAVSCASIGSVSGLVTNFISGEVASDVTITAYSLSNTGETEFGSVTTDENGLYEMIGVDTTDIFYIRLSSADYVVDVERHIANGETERVLNLNLLPIDYSTTFAASDPINMGESAEATVNIVEIPASTLETADGNAPSGDITATITVIDPSLYVEAMPGLYTTSNSETGDIEPIESFGAFSLTLTDEDGNDLDLVDGTTATVRIPLASGVTNPPETIPLYYFDESTALWVEEGEATLTAIDGASFYVGTVSHFTTWNADQVYNTVELFGCVVDTEGLPVANIQVLSEGTSYIGRSSAYTDAEGDFALPVRRDSSLLVFARAGSQTNTVVVNTSDVDSELDNCLVVGESSAIVKLTWGANPRDLDTHLTGPQEGTDTRFRVYYANKDETIGNVTINLDVDDTSSYGPEVLTIPSFVLPGRYRYSVYHYSGSGTIFSSPTRVELRLNDRTYVFNPADDVDSGSYNFRMWVAFDLIVDDDFNVEVVEINQHTTYSDAETLGVEAFNGTKFSAEAAQPLPQKQYK</sequence>
<name>A0A6T9XWV9_ALTMA</name>
<organism evidence="3 4">
    <name type="scientific">Alteromonas macleodii</name>
    <name type="common">Pseudoalteromonas macleodii</name>
    <dbReference type="NCBI Taxonomy" id="28108"/>
    <lineage>
        <taxon>Bacteria</taxon>
        <taxon>Pseudomonadati</taxon>
        <taxon>Pseudomonadota</taxon>
        <taxon>Gammaproteobacteria</taxon>
        <taxon>Alteromonadales</taxon>
        <taxon>Alteromonadaceae</taxon>
        <taxon>Alteromonas/Salinimonas group</taxon>
        <taxon>Alteromonas</taxon>
    </lineage>
</organism>
<feature type="region of interest" description="Disordered" evidence="1">
    <location>
        <begin position="26"/>
        <end position="47"/>
    </location>
</feature>
<evidence type="ECO:0008006" key="5">
    <source>
        <dbReference type="Google" id="ProtNLM"/>
    </source>
</evidence>
<feature type="signal peptide" evidence="2">
    <location>
        <begin position="1"/>
        <end position="25"/>
    </location>
</feature>
<dbReference type="SUPFAM" id="SSF49464">
    <property type="entry name" value="Carboxypeptidase regulatory domain-like"/>
    <property type="match status" value="1"/>
</dbReference>
<dbReference type="InterPro" id="IPR008969">
    <property type="entry name" value="CarboxyPept-like_regulatory"/>
</dbReference>
<dbReference type="PROSITE" id="PS51257">
    <property type="entry name" value="PROKAR_LIPOPROTEIN"/>
    <property type="match status" value="1"/>
</dbReference>
<evidence type="ECO:0000313" key="4">
    <source>
        <dbReference type="Proteomes" id="UP000509458"/>
    </source>
</evidence>
<dbReference type="EMBL" id="LR812090">
    <property type="protein sequence ID" value="CAB9492883.1"/>
    <property type="molecule type" value="Genomic_DNA"/>
</dbReference>
<evidence type="ECO:0000313" key="3">
    <source>
        <dbReference type="EMBL" id="CAB9492883.1"/>
    </source>
</evidence>
<dbReference type="RefSeq" id="WP_179982513.1">
    <property type="nucleotide sequence ID" value="NZ_LR812090.1"/>
</dbReference>
<gene>
    <name evidence="3" type="ORF">ALFOR1_20334</name>
</gene>
<dbReference type="Proteomes" id="UP000509458">
    <property type="component" value="Chromosome"/>
</dbReference>
<reference evidence="3 4" key="1">
    <citation type="submission" date="2020-06" db="EMBL/GenBank/DDBJ databases">
        <authorList>
            <person name="Duchaud E."/>
        </authorList>
    </citation>
    <scope>NUCLEOTIDE SEQUENCE [LARGE SCALE GENOMIC DNA]</scope>
    <source>
        <strain evidence="3">Alteromonas fortis</strain>
    </source>
</reference>
<protein>
    <recommendedName>
        <fullName evidence="5">Carboxypeptidase regulatory-like domain-containing protein</fullName>
    </recommendedName>
</protein>